<keyword evidence="5 9" id="KW-0378">Hydrolase</keyword>
<evidence type="ECO:0000256" key="1">
    <source>
        <dbReference type="ARBA" id="ARBA00009388"/>
    </source>
</evidence>
<gene>
    <name evidence="13" type="ORF">D187_004482</name>
</gene>
<dbReference type="PANTHER" id="PTHR33794">
    <property type="entry name" value="BACILLOLYSIN"/>
    <property type="match status" value="1"/>
</dbReference>
<dbReference type="PANTHER" id="PTHR33794:SF1">
    <property type="entry name" value="BACILLOLYSIN"/>
    <property type="match status" value="1"/>
</dbReference>
<keyword evidence="4" id="KW-0732">Signal</keyword>
<dbReference type="InterPro" id="IPR027268">
    <property type="entry name" value="Peptidase_M4/M1_CTD_sf"/>
</dbReference>
<dbReference type="EMBL" id="ANAH02000028">
    <property type="protein sequence ID" value="EPX57948.1"/>
    <property type="molecule type" value="Genomic_DNA"/>
</dbReference>
<dbReference type="InterPro" id="IPR023612">
    <property type="entry name" value="Peptidase_M4"/>
</dbReference>
<evidence type="ECO:0000256" key="6">
    <source>
        <dbReference type="ARBA" id="ARBA00022833"/>
    </source>
</evidence>
<dbReference type="PRINTS" id="PR00730">
    <property type="entry name" value="THERMOLYSIN"/>
</dbReference>
<dbReference type="GO" id="GO:0005576">
    <property type="term" value="C:extracellular region"/>
    <property type="evidence" value="ECO:0007669"/>
    <property type="project" value="UniProtKB-SubCell"/>
</dbReference>
<dbReference type="GO" id="GO:0004222">
    <property type="term" value="F:metalloendopeptidase activity"/>
    <property type="evidence" value="ECO:0007669"/>
    <property type="project" value="UniProtKB-UniRule"/>
</dbReference>
<dbReference type="GO" id="GO:0046872">
    <property type="term" value="F:metal ion binding"/>
    <property type="evidence" value="ECO:0007669"/>
    <property type="project" value="UniProtKB-UniRule"/>
</dbReference>
<accession>S9QN23</accession>
<feature type="domain" description="Peptidase M4" evidence="10">
    <location>
        <begin position="251"/>
        <end position="357"/>
    </location>
</feature>
<dbReference type="AlphaFoldDB" id="S9QN23"/>
<protein>
    <recommendedName>
        <fullName evidence="9">Neutral metalloproteinase</fullName>
        <ecNumber evidence="9">3.4.24.-</ecNumber>
    </recommendedName>
</protein>
<dbReference type="PROSITE" id="PS51257">
    <property type="entry name" value="PROKAR_LIPOPROTEIN"/>
    <property type="match status" value="1"/>
</dbReference>
<keyword evidence="6 9" id="KW-0862">Zinc</keyword>
<dbReference type="SUPFAM" id="SSF55486">
    <property type="entry name" value="Metalloproteases ('zincins'), catalytic domain"/>
    <property type="match status" value="1"/>
</dbReference>
<evidence type="ECO:0000313" key="14">
    <source>
        <dbReference type="Proteomes" id="UP000011682"/>
    </source>
</evidence>
<evidence type="ECO:0000256" key="3">
    <source>
        <dbReference type="ARBA" id="ARBA00022723"/>
    </source>
</evidence>
<dbReference type="Pfam" id="PF01447">
    <property type="entry name" value="Peptidase_M4"/>
    <property type="match status" value="1"/>
</dbReference>
<dbReference type="GO" id="GO:0006508">
    <property type="term" value="P:proteolysis"/>
    <property type="evidence" value="ECO:0007669"/>
    <property type="project" value="UniProtKB-KW"/>
</dbReference>
<dbReference type="Proteomes" id="UP000011682">
    <property type="component" value="Unassembled WGS sequence"/>
</dbReference>
<reference evidence="13" key="1">
    <citation type="submission" date="2013-05" db="EMBL/GenBank/DDBJ databases">
        <title>Genome assembly of Cystobacter fuscus DSM 2262.</title>
        <authorList>
            <person name="Sharma G."/>
            <person name="Khatri I."/>
            <person name="Kaur C."/>
            <person name="Mayilraj S."/>
            <person name="Subramanian S."/>
        </authorList>
    </citation>
    <scope>NUCLEOTIDE SEQUENCE [LARGE SCALE GENOMIC DNA]</scope>
    <source>
        <strain evidence="13">DSM 2262</strain>
    </source>
</reference>
<evidence type="ECO:0000256" key="4">
    <source>
        <dbReference type="ARBA" id="ARBA00022729"/>
    </source>
</evidence>
<name>S9QN23_CYSF2</name>
<feature type="active site" description="Proton donor" evidence="8">
    <location>
        <position position="443"/>
    </location>
</feature>
<evidence type="ECO:0000256" key="2">
    <source>
        <dbReference type="ARBA" id="ARBA00022670"/>
    </source>
</evidence>
<evidence type="ECO:0000259" key="10">
    <source>
        <dbReference type="Pfam" id="PF01447"/>
    </source>
</evidence>
<dbReference type="InterPro" id="IPR001570">
    <property type="entry name" value="Peptidase_M4_C_domain"/>
</dbReference>
<keyword evidence="14" id="KW-1185">Reference proteome</keyword>
<dbReference type="RefSeq" id="WP_002624728.1">
    <property type="nucleotide sequence ID" value="NZ_ANAH02000028.1"/>
</dbReference>
<keyword evidence="9" id="KW-0964">Secreted</keyword>
<comment type="subcellular location">
    <subcellularLocation>
        <location evidence="9">Secreted</location>
    </subcellularLocation>
</comment>
<evidence type="ECO:0000259" key="12">
    <source>
        <dbReference type="Pfam" id="PF07504"/>
    </source>
</evidence>
<evidence type="ECO:0000313" key="13">
    <source>
        <dbReference type="EMBL" id="EPX57948.1"/>
    </source>
</evidence>
<organism evidence="13 14">
    <name type="scientific">Cystobacter fuscus (strain ATCC 25194 / DSM 2262 / NBRC 100088 / M29)</name>
    <dbReference type="NCBI Taxonomy" id="1242864"/>
    <lineage>
        <taxon>Bacteria</taxon>
        <taxon>Pseudomonadati</taxon>
        <taxon>Myxococcota</taxon>
        <taxon>Myxococcia</taxon>
        <taxon>Myxococcales</taxon>
        <taxon>Cystobacterineae</taxon>
        <taxon>Archangiaceae</taxon>
        <taxon>Cystobacter</taxon>
    </lineage>
</organism>
<keyword evidence="2 9" id="KW-0645">Protease</keyword>
<dbReference type="CDD" id="cd09597">
    <property type="entry name" value="M4_TLP"/>
    <property type="match status" value="1"/>
</dbReference>
<dbReference type="InterPro" id="IPR013856">
    <property type="entry name" value="Peptidase_M4_domain"/>
</dbReference>
<dbReference type="Gene3D" id="3.10.450.490">
    <property type="match status" value="1"/>
</dbReference>
<evidence type="ECO:0000256" key="5">
    <source>
        <dbReference type="ARBA" id="ARBA00022801"/>
    </source>
</evidence>
<keyword evidence="7 9" id="KW-0482">Metalloprotease</keyword>
<dbReference type="InterPro" id="IPR050728">
    <property type="entry name" value="Zinc_Metalloprotease_M4"/>
</dbReference>
<evidence type="ECO:0000256" key="9">
    <source>
        <dbReference type="RuleBase" id="RU366073"/>
    </source>
</evidence>
<evidence type="ECO:0000256" key="7">
    <source>
        <dbReference type="ARBA" id="ARBA00023049"/>
    </source>
</evidence>
<dbReference type="Gene3D" id="1.10.390.10">
    <property type="entry name" value="Neutral Protease Domain 2"/>
    <property type="match status" value="1"/>
</dbReference>
<dbReference type="InterPro" id="IPR011096">
    <property type="entry name" value="FTP_domain"/>
</dbReference>
<evidence type="ECO:0000259" key="11">
    <source>
        <dbReference type="Pfam" id="PF02868"/>
    </source>
</evidence>
<dbReference type="Pfam" id="PF07504">
    <property type="entry name" value="FTP"/>
    <property type="match status" value="1"/>
</dbReference>
<keyword evidence="3" id="KW-0479">Metal-binding</keyword>
<dbReference type="eggNOG" id="COG3227">
    <property type="taxonomic scope" value="Bacteria"/>
</dbReference>
<comment type="caution">
    <text evidence="13">The sequence shown here is derived from an EMBL/GenBank/DDBJ whole genome shotgun (WGS) entry which is preliminary data.</text>
</comment>
<sequence>MIQNWKQGLIGACCVAFSAACGGAPEKDASPADPVQQQAGDDVQAALSALGKVEVVDMGPGNVPTFIRGNFGKVDTSFTAPGLRVSGELAHQALRPVLDRVAPAFRLSTKELNLRSVRTDDLGFTHARYEQTRNGLRVVGGELLLHVNKAGEVFAANGNARGASEPTTLKRVSPEAAARAAVDGTATLTAQGTPGPVYFLSAQGELSPAYEVTVVGMREGQPARDLVYVSALSGEVLDVRPQLHSINRALYSANNDWSTPGTLRRSEGGGATGDNHVDTNYNHIGTTYNCYDTLFGRDSFDDRGSRIQSTVHYGQGYVNAYWDGVQITFGDGDNANSGELGRDLDVVAHEFTHGVTQYESGLAYRNESGALNESMSDVAAAFCSSWSRGGAVDADIWKIGEYIWTPGIGGDALRYMNNPTQDGSSKDYYPERYTGTSDNGGVHWNSGIPNLVFKLLVTGGTHPRGKTGVNVTGVGMNRAAQTWYHANANYFTSTTTMSQARAWTVQAAQDRYDATVVQAVRDAWSAAGVQ</sequence>
<comment type="function">
    <text evidence="9">Extracellular zinc metalloprotease.</text>
</comment>
<evidence type="ECO:0000256" key="8">
    <source>
        <dbReference type="PIRSR" id="PIRSR623612-1"/>
    </source>
</evidence>
<feature type="active site" evidence="8">
    <location>
        <position position="350"/>
    </location>
</feature>
<dbReference type="EC" id="3.4.24.-" evidence="9"/>
<dbReference type="Gene3D" id="3.10.170.10">
    <property type="match status" value="1"/>
</dbReference>
<comment type="similarity">
    <text evidence="1 9">Belongs to the peptidase M4 family.</text>
</comment>
<comment type="cofactor">
    <cofactor evidence="9">
        <name>Zn(2+)</name>
        <dbReference type="ChEBI" id="CHEBI:29105"/>
    </cofactor>
</comment>
<feature type="domain" description="Peptidase M4 C-terminal" evidence="11">
    <location>
        <begin position="360"/>
        <end position="529"/>
    </location>
</feature>
<proteinExistence type="inferred from homology"/>
<feature type="domain" description="FTP" evidence="12">
    <location>
        <begin position="111"/>
        <end position="159"/>
    </location>
</feature>
<dbReference type="Pfam" id="PF02868">
    <property type="entry name" value="Peptidase_M4_C"/>
    <property type="match status" value="1"/>
</dbReference>